<dbReference type="AlphaFoldDB" id="A0A0V7ZCN0"/>
<dbReference type="InterPro" id="IPR019660">
    <property type="entry name" value="Put_sensory_transdc_reg_YbjN"/>
</dbReference>
<gene>
    <name evidence="1" type="ORF">BC008_08835</name>
</gene>
<comment type="caution">
    <text evidence="1">The sequence shown here is derived from an EMBL/GenBank/DDBJ whole genome shotgun (WGS) entry which is preliminary data.</text>
</comment>
<keyword evidence="2" id="KW-1185">Reference proteome</keyword>
<evidence type="ECO:0000313" key="2">
    <source>
        <dbReference type="Proteomes" id="UP000053372"/>
    </source>
</evidence>
<dbReference type="RefSeq" id="WP_058184759.1">
    <property type="nucleotide sequence ID" value="NZ_LMTZ01000161.1"/>
</dbReference>
<dbReference type="Pfam" id="PF10722">
    <property type="entry name" value="YbjN"/>
    <property type="match status" value="1"/>
</dbReference>
<reference evidence="1 2" key="1">
    <citation type="journal article" date="2015" name="Genome Announc.">
        <title>Draft Genome of the Euendolithic (true boring) Cyanobacterium Mastigocoleus testarum strain BC008.</title>
        <authorList>
            <person name="Guida B.S."/>
            <person name="Garcia-Pichel F."/>
        </authorList>
    </citation>
    <scope>NUCLEOTIDE SEQUENCE [LARGE SCALE GENOMIC DNA]</scope>
    <source>
        <strain evidence="1 2">BC008</strain>
    </source>
</reference>
<dbReference type="OrthoDB" id="5192220at2"/>
<sequence length="157" mass="18451">MESLYTSVINFFVQDDWNYTEVEEGRAFKVAVDLDNSNYNCYIIINEEKRNFKFYSISPVKVPENKYTEMAEFFTRANYGMNLGNFEMDFRDGEIRYKTSIYLADNELDFPIIKRMVYANLSTIDDYFPGMIRVIFAKALPEDAICEVEECEKETAS</sequence>
<dbReference type="Proteomes" id="UP000053372">
    <property type="component" value="Unassembled WGS sequence"/>
</dbReference>
<name>A0A0V7ZCN0_9CYAN</name>
<evidence type="ECO:0000313" key="1">
    <source>
        <dbReference type="EMBL" id="KST62264.1"/>
    </source>
</evidence>
<accession>A0A0V7ZCN0</accession>
<dbReference type="EMBL" id="LMTZ01000161">
    <property type="protein sequence ID" value="KST62264.1"/>
    <property type="molecule type" value="Genomic_DNA"/>
</dbReference>
<protein>
    <recommendedName>
        <fullName evidence="3">YbjN domain-containing protein</fullName>
    </recommendedName>
</protein>
<proteinExistence type="predicted"/>
<evidence type="ECO:0008006" key="3">
    <source>
        <dbReference type="Google" id="ProtNLM"/>
    </source>
</evidence>
<organism evidence="1 2">
    <name type="scientific">Mastigocoleus testarum BC008</name>
    <dbReference type="NCBI Taxonomy" id="371196"/>
    <lineage>
        <taxon>Bacteria</taxon>
        <taxon>Bacillati</taxon>
        <taxon>Cyanobacteriota</taxon>
        <taxon>Cyanophyceae</taxon>
        <taxon>Nostocales</taxon>
        <taxon>Hapalosiphonaceae</taxon>
        <taxon>Mastigocoleus</taxon>
    </lineage>
</organism>